<keyword evidence="3" id="KW-0677">Repeat</keyword>
<sequence>MFTEKGSLTRHKRTHFRRVFECDYCKKQCTSIRHLNDHIRLHTKELPFMCEFCGRCFRTKEYLNKHKFVHKPPSYTCQASLRRHQRCHKLSEYRCPVCFTLFASSENMRKHGKVYCKHPVCAICGQTLLTNEMVEEQQKMADENEEVAVAERCHSRQYFKCCPVCSQTICGRGNMVKHMKECQKDYGYKPFACE</sequence>
<dbReference type="EMBL" id="BLKM01003593">
    <property type="protein sequence ID" value="GFG29154.1"/>
    <property type="molecule type" value="Genomic_DNA"/>
</dbReference>
<keyword evidence="4 7" id="KW-0863">Zinc-finger</keyword>
<comment type="subcellular location">
    <subcellularLocation>
        <location evidence="1">Nucleus</location>
    </subcellularLocation>
</comment>
<evidence type="ECO:0000256" key="5">
    <source>
        <dbReference type="ARBA" id="ARBA00022833"/>
    </source>
</evidence>
<dbReference type="PROSITE" id="PS00028">
    <property type="entry name" value="ZINC_FINGER_C2H2_1"/>
    <property type="match status" value="2"/>
</dbReference>
<dbReference type="PANTHER" id="PTHR24394">
    <property type="entry name" value="ZINC FINGER PROTEIN"/>
    <property type="match status" value="1"/>
</dbReference>
<dbReference type="FunFam" id="3.30.160.60:FF:000446">
    <property type="entry name" value="Zinc finger protein"/>
    <property type="match status" value="1"/>
</dbReference>
<evidence type="ECO:0000256" key="2">
    <source>
        <dbReference type="ARBA" id="ARBA00022723"/>
    </source>
</evidence>
<dbReference type="InterPro" id="IPR013087">
    <property type="entry name" value="Znf_C2H2_type"/>
</dbReference>
<evidence type="ECO:0000256" key="3">
    <source>
        <dbReference type="ARBA" id="ARBA00022737"/>
    </source>
</evidence>
<dbReference type="PROSITE" id="PS50157">
    <property type="entry name" value="ZINC_FINGER_C2H2_2"/>
    <property type="match status" value="2"/>
</dbReference>
<dbReference type="GO" id="GO:0008270">
    <property type="term" value="F:zinc ion binding"/>
    <property type="evidence" value="ECO:0007669"/>
    <property type="project" value="UniProtKB-KW"/>
</dbReference>
<dbReference type="Pfam" id="PF00096">
    <property type="entry name" value="zf-C2H2"/>
    <property type="match status" value="2"/>
</dbReference>
<evidence type="ECO:0000256" key="7">
    <source>
        <dbReference type="PROSITE-ProRule" id="PRU00042"/>
    </source>
</evidence>
<keyword evidence="2" id="KW-0479">Metal-binding</keyword>
<dbReference type="InterPro" id="IPR036236">
    <property type="entry name" value="Znf_C2H2_sf"/>
</dbReference>
<dbReference type="SMART" id="SM00355">
    <property type="entry name" value="ZnF_C2H2"/>
    <property type="match status" value="4"/>
</dbReference>
<dbReference type="PANTHER" id="PTHR24394:SF29">
    <property type="entry name" value="MYONEURIN"/>
    <property type="match status" value="1"/>
</dbReference>
<keyword evidence="5" id="KW-0862">Zinc</keyword>
<dbReference type="GO" id="GO:0000981">
    <property type="term" value="F:DNA-binding transcription factor activity, RNA polymerase II-specific"/>
    <property type="evidence" value="ECO:0007669"/>
    <property type="project" value="TreeGrafter"/>
</dbReference>
<keyword evidence="6" id="KW-0539">Nucleus</keyword>
<name>A0A6L2P9X2_COPFO</name>
<gene>
    <name evidence="9" type="ORF">Cfor_04982</name>
</gene>
<organism evidence="9 10">
    <name type="scientific">Coptotermes formosanus</name>
    <name type="common">Formosan subterranean termite</name>
    <dbReference type="NCBI Taxonomy" id="36987"/>
    <lineage>
        <taxon>Eukaryota</taxon>
        <taxon>Metazoa</taxon>
        <taxon>Ecdysozoa</taxon>
        <taxon>Arthropoda</taxon>
        <taxon>Hexapoda</taxon>
        <taxon>Insecta</taxon>
        <taxon>Pterygota</taxon>
        <taxon>Neoptera</taxon>
        <taxon>Polyneoptera</taxon>
        <taxon>Dictyoptera</taxon>
        <taxon>Blattodea</taxon>
        <taxon>Blattoidea</taxon>
        <taxon>Termitoidae</taxon>
        <taxon>Rhinotermitidae</taxon>
        <taxon>Coptotermes</taxon>
    </lineage>
</organism>
<evidence type="ECO:0000313" key="10">
    <source>
        <dbReference type="Proteomes" id="UP000502823"/>
    </source>
</evidence>
<evidence type="ECO:0000256" key="1">
    <source>
        <dbReference type="ARBA" id="ARBA00004123"/>
    </source>
</evidence>
<reference evidence="10" key="1">
    <citation type="submission" date="2020-01" db="EMBL/GenBank/DDBJ databases">
        <title>Draft genome sequence of the Termite Coptotermes fromosanus.</title>
        <authorList>
            <person name="Itakura S."/>
            <person name="Yosikawa Y."/>
            <person name="Umezawa K."/>
        </authorList>
    </citation>
    <scope>NUCLEOTIDE SEQUENCE [LARGE SCALE GENOMIC DNA]</scope>
</reference>
<feature type="domain" description="C2H2-type" evidence="8">
    <location>
        <begin position="20"/>
        <end position="47"/>
    </location>
</feature>
<evidence type="ECO:0000256" key="4">
    <source>
        <dbReference type="ARBA" id="ARBA00022771"/>
    </source>
</evidence>
<protein>
    <recommendedName>
        <fullName evidence="8">C2H2-type domain-containing protein</fullName>
    </recommendedName>
</protein>
<dbReference type="OrthoDB" id="6077919at2759"/>
<dbReference type="AlphaFoldDB" id="A0A6L2P9X2"/>
<dbReference type="SUPFAM" id="SSF57667">
    <property type="entry name" value="beta-beta-alpha zinc fingers"/>
    <property type="match status" value="1"/>
</dbReference>
<dbReference type="InParanoid" id="A0A6L2P9X2"/>
<keyword evidence="10" id="KW-1185">Reference proteome</keyword>
<evidence type="ECO:0000313" key="9">
    <source>
        <dbReference type="EMBL" id="GFG29154.1"/>
    </source>
</evidence>
<accession>A0A6L2P9X2</accession>
<evidence type="ECO:0000259" key="8">
    <source>
        <dbReference type="PROSITE" id="PS50157"/>
    </source>
</evidence>
<dbReference type="GO" id="GO:0005634">
    <property type="term" value="C:nucleus"/>
    <property type="evidence" value="ECO:0007669"/>
    <property type="project" value="UniProtKB-SubCell"/>
</dbReference>
<proteinExistence type="predicted"/>
<dbReference type="Gene3D" id="3.30.160.60">
    <property type="entry name" value="Classic Zinc Finger"/>
    <property type="match status" value="2"/>
</dbReference>
<feature type="domain" description="C2H2-type" evidence="8">
    <location>
        <begin position="48"/>
        <end position="70"/>
    </location>
</feature>
<dbReference type="Proteomes" id="UP000502823">
    <property type="component" value="Unassembled WGS sequence"/>
</dbReference>
<evidence type="ECO:0000256" key="6">
    <source>
        <dbReference type="ARBA" id="ARBA00023242"/>
    </source>
</evidence>
<comment type="caution">
    <text evidence="9">The sequence shown here is derived from an EMBL/GenBank/DDBJ whole genome shotgun (WGS) entry which is preliminary data.</text>
</comment>